<sequence length="231" mass="25174">MAGGDELKLLGTWPSPFVARVEIALRLKGLSYEYVEQDLTNKSELLLSSNPVHKKVPVLIHNGKAISESPVILQYVDEAFGGASLLSADPYERAVARFWAAYIDDELITAWVPTILCKTEEEKAEAIKKTLAAMERLEGALKDSSKGKPFFGGETVGLVDVVLGGLNSWMKATEELIGVKIFDPAKTPLLAAWVEHFDELDAVRDVSPDVDGVIKYAKMRQLEAAAGASEN</sequence>
<dbReference type="InterPro" id="IPR004046">
    <property type="entry name" value="GST_C"/>
</dbReference>
<dbReference type="GO" id="GO:0006749">
    <property type="term" value="P:glutathione metabolic process"/>
    <property type="evidence" value="ECO:0007669"/>
    <property type="project" value="InterPro"/>
</dbReference>
<dbReference type="EnsemblPlants" id="OB10G23530.1">
    <property type="protein sequence ID" value="OB10G23530.1"/>
    <property type="gene ID" value="OB10G23530"/>
</dbReference>
<dbReference type="InterPro" id="IPR036282">
    <property type="entry name" value="Glutathione-S-Trfase_C_sf"/>
</dbReference>
<dbReference type="EC" id="2.5.1.18" evidence="1"/>
<dbReference type="CDD" id="cd03058">
    <property type="entry name" value="GST_N_Tau"/>
    <property type="match status" value="1"/>
</dbReference>
<dbReference type="InterPro" id="IPR036249">
    <property type="entry name" value="Thioredoxin-like_sf"/>
</dbReference>
<dbReference type="CDD" id="cd03185">
    <property type="entry name" value="GST_C_Tau"/>
    <property type="match status" value="1"/>
</dbReference>
<dbReference type="SFLD" id="SFLDS00019">
    <property type="entry name" value="Glutathione_Transferase_(cytos"/>
    <property type="match status" value="1"/>
</dbReference>
<evidence type="ECO:0000313" key="7">
    <source>
        <dbReference type="EnsemblPlants" id="OB10G23530.1"/>
    </source>
</evidence>
<dbReference type="PROSITE" id="PS50404">
    <property type="entry name" value="GST_NTER"/>
    <property type="match status" value="1"/>
</dbReference>
<evidence type="ECO:0000256" key="3">
    <source>
        <dbReference type="ARBA" id="ARBA00025743"/>
    </source>
</evidence>
<dbReference type="AlphaFoldDB" id="J3N4A5"/>
<evidence type="ECO:0000256" key="4">
    <source>
        <dbReference type="ARBA" id="ARBA00047960"/>
    </source>
</evidence>
<dbReference type="GO" id="GO:0004364">
    <property type="term" value="F:glutathione transferase activity"/>
    <property type="evidence" value="ECO:0007669"/>
    <property type="project" value="UniProtKB-EC"/>
</dbReference>
<accession>J3N4A5</accession>
<dbReference type="eggNOG" id="KOG0406">
    <property type="taxonomic scope" value="Eukaryota"/>
</dbReference>
<dbReference type="PANTHER" id="PTHR11260:SF773">
    <property type="entry name" value="GLUTATHIONE S-TRANSFERASE U26"/>
    <property type="match status" value="1"/>
</dbReference>
<dbReference type="FunFam" id="1.20.1050.10:FF:000023">
    <property type="entry name" value="Probable glutathione S-transferase GSTU6"/>
    <property type="match status" value="1"/>
</dbReference>
<evidence type="ECO:0000256" key="1">
    <source>
        <dbReference type="ARBA" id="ARBA00012452"/>
    </source>
</evidence>
<protein>
    <recommendedName>
        <fullName evidence="1">glutathione transferase</fullName>
        <ecNumber evidence="1">2.5.1.18</ecNumber>
    </recommendedName>
</protein>
<evidence type="ECO:0000259" key="5">
    <source>
        <dbReference type="PROSITE" id="PS50404"/>
    </source>
</evidence>
<dbReference type="InterPro" id="IPR045073">
    <property type="entry name" value="Omega/Tau-like"/>
</dbReference>
<dbReference type="Pfam" id="PF00043">
    <property type="entry name" value="GST_C"/>
    <property type="match status" value="1"/>
</dbReference>
<organism evidence="7">
    <name type="scientific">Oryza brachyantha</name>
    <name type="common">malo sina</name>
    <dbReference type="NCBI Taxonomy" id="4533"/>
    <lineage>
        <taxon>Eukaryota</taxon>
        <taxon>Viridiplantae</taxon>
        <taxon>Streptophyta</taxon>
        <taxon>Embryophyta</taxon>
        <taxon>Tracheophyta</taxon>
        <taxon>Spermatophyta</taxon>
        <taxon>Magnoliopsida</taxon>
        <taxon>Liliopsida</taxon>
        <taxon>Poales</taxon>
        <taxon>Poaceae</taxon>
        <taxon>BOP clade</taxon>
        <taxon>Oryzoideae</taxon>
        <taxon>Oryzeae</taxon>
        <taxon>Oryzinae</taxon>
        <taxon>Oryza</taxon>
    </lineage>
</organism>
<dbReference type="Gene3D" id="1.20.1050.10">
    <property type="match status" value="1"/>
</dbReference>
<dbReference type="OMA" id="SKAICEP"/>
<dbReference type="InterPro" id="IPR045074">
    <property type="entry name" value="GST_C_Tau"/>
</dbReference>
<dbReference type="STRING" id="4533.J3N4A5"/>
<comment type="similarity">
    <text evidence="3">Belongs to the GST superfamily. Tau family.</text>
</comment>
<dbReference type="PANTHER" id="PTHR11260">
    <property type="entry name" value="GLUTATHIONE S-TRANSFERASE, GST, SUPERFAMILY, GST DOMAIN CONTAINING"/>
    <property type="match status" value="1"/>
</dbReference>
<dbReference type="Pfam" id="PF02798">
    <property type="entry name" value="GST_N"/>
    <property type="match status" value="1"/>
</dbReference>
<keyword evidence="2" id="KW-0808">Transferase</keyword>
<comment type="catalytic activity">
    <reaction evidence="4">
        <text>RX + glutathione = an S-substituted glutathione + a halide anion + H(+)</text>
        <dbReference type="Rhea" id="RHEA:16437"/>
        <dbReference type="ChEBI" id="CHEBI:15378"/>
        <dbReference type="ChEBI" id="CHEBI:16042"/>
        <dbReference type="ChEBI" id="CHEBI:17792"/>
        <dbReference type="ChEBI" id="CHEBI:57925"/>
        <dbReference type="ChEBI" id="CHEBI:90779"/>
        <dbReference type="EC" id="2.5.1.18"/>
    </reaction>
</comment>
<dbReference type="InterPro" id="IPR010987">
    <property type="entry name" value="Glutathione-S-Trfase_C-like"/>
</dbReference>
<dbReference type="SUPFAM" id="SSF47616">
    <property type="entry name" value="GST C-terminal domain-like"/>
    <property type="match status" value="1"/>
</dbReference>
<dbReference type="Gramene" id="OB10G23530.1">
    <property type="protein sequence ID" value="OB10G23530.1"/>
    <property type="gene ID" value="OB10G23530"/>
</dbReference>
<dbReference type="PROSITE" id="PS50405">
    <property type="entry name" value="GST_CTER"/>
    <property type="match status" value="1"/>
</dbReference>
<evidence type="ECO:0000256" key="2">
    <source>
        <dbReference type="ARBA" id="ARBA00022679"/>
    </source>
</evidence>
<reference evidence="7" key="2">
    <citation type="submission" date="2013-04" db="UniProtKB">
        <authorList>
            <consortium name="EnsemblPlants"/>
        </authorList>
    </citation>
    <scope>IDENTIFICATION</scope>
</reference>
<dbReference type="InterPro" id="IPR040079">
    <property type="entry name" value="Glutathione_S-Trfase"/>
</dbReference>
<dbReference type="FunFam" id="3.40.30.10:FF:000044">
    <property type="entry name" value="Glutathione S-transferase GSTU6"/>
    <property type="match status" value="1"/>
</dbReference>
<reference evidence="7" key="1">
    <citation type="journal article" date="2013" name="Nat. Commun.">
        <title>Whole-genome sequencing of Oryza brachyantha reveals mechanisms underlying Oryza genome evolution.</title>
        <authorList>
            <person name="Chen J."/>
            <person name="Huang Q."/>
            <person name="Gao D."/>
            <person name="Wang J."/>
            <person name="Lang Y."/>
            <person name="Liu T."/>
            <person name="Li B."/>
            <person name="Bai Z."/>
            <person name="Luis Goicoechea J."/>
            <person name="Liang C."/>
            <person name="Chen C."/>
            <person name="Zhang W."/>
            <person name="Sun S."/>
            <person name="Liao Y."/>
            <person name="Zhang X."/>
            <person name="Yang L."/>
            <person name="Song C."/>
            <person name="Wang M."/>
            <person name="Shi J."/>
            <person name="Liu G."/>
            <person name="Liu J."/>
            <person name="Zhou H."/>
            <person name="Zhou W."/>
            <person name="Yu Q."/>
            <person name="An N."/>
            <person name="Chen Y."/>
            <person name="Cai Q."/>
            <person name="Wang B."/>
            <person name="Liu B."/>
            <person name="Min J."/>
            <person name="Huang Y."/>
            <person name="Wu H."/>
            <person name="Li Z."/>
            <person name="Zhang Y."/>
            <person name="Yin Y."/>
            <person name="Song W."/>
            <person name="Jiang J."/>
            <person name="Jackson S.A."/>
            <person name="Wing R.A."/>
            <person name="Wang J."/>
            <person name="Chen M."/>
        </authorList>
    </citation>
    <scope>NUCLEOTIDE SEQUENCE [LARGE SCALE GENOMIC DNA]</scope>
    <source>
        <strain evidence="7">cv. IRGC 101232</strain>
    </source>
</reference>
<dbReference type="SFLD" id="SFLDG00358">
    <property type="entry name" value="Main_(cytGST)"/>
    <property type="match status" value="1"/>
</dbReference>
<evidence type="ECO:0000313" key="8">
    <source>
        <dbReference type="Proteomes" id="UP000006038"/>
    </source>
</evidence>
<dbReference type="GO" id="GO:0005737">
    <property type="term" value="C:cytoplasm"/>
    <property type="evidence" value="ECO:0007669"/>
    <property type="project" value="TreeGrafter"/>
</dbReference>
<feature type="domain" description="GST C-terminal" evidence="6">
    <location>
        <begin position="89"/>
        <end position="222"/>
    </location>
</feature>
<keyword evidence="8" id="KW-1185">Reference proteome</keyword>
<name>J3N4A5_ORYBR</name>
<evidence type="ECO:0000259" key="6">
    <source>
        <dbReference type="PROSITE" id="PS50405"/>
    </source>
</evidence>
<dbReference type="HOGENOM" id="CLU_011226_18_0_1"/>
<dbReference type="Gene3D" id="3.40.30.10">
    <property type="entry name" value="Glutaredoxin"/>
    <property type="match status" value="1"/>
</dbReference>
<proteinExistence type="inferred from homology"/>
<feature type="domain" description="GST N-terminal" evidence="5">
    <location>
        <begin position="5"/>
        <end position="84"/>
    </location>
</feature>
<dbReference type="SUPFAM" id="SSF52833">
    <property type="entry name" value="Thioredoxin-like"/>
    <property type="match status" value="1"/>
</dbReference>
<dbReference type="SFLD" id="SFLDG01152">
    <property type="entry name" value="Main.3:_Omega-_and_Tau-like"/>
    <property type="match status" value="1"/>
</dbReference>
<dbReference type="InterPro" id="IPR004045">
    <property type="entry name" value="Glutathione_S-Trfase_N"/>
</dbReference>
<dbReference type="Proteomes" id="UP000006038">
    <property type="component" value="Chromosome 10"/>
</dbReference>